<evidence type="ECO:0000256" key="3">
    <source>
        <dbReference type="SAM" id="SignalP"/>
    </source>
</evidence>
<dbReference type="InterPro" id="IPR052210">
    <property type="entry name" value="LysM1-like"/>
</dbReference>
<dbReference type="PANTHER" id="PTHR34997:SF1">
    <property type="entry name" value="PEPTIDOGLYCAN-BINDING LYSIN DOMAIN"/>
    <property type="match status" value="1"/>
</dbReference>
<evidence type="ECO:0000313" key="5">
    <source>
        <dbReference type="EMBL" id="CAL1353219.1"/>
    </source>
</evidence>
<dbReference type="InterPro" id="IPR036779">
    <property type="entry name" value="LysM_dom_sf"/>
</dbReference>
<sequence length="91" mass="9881">MANYGNIKLAAKLLLFFTFLLLISAAESRQPAAKCGGVTCQKFYAARSGDNCAGVAAKNHMSEDLFKALNPGVNCYNIFVYQWLCVKGIPV</sequence>
<dbReference type="EMBL" id="OZ034813">
    <property type="protein sequence ID" value="CAL1353219.1"/>
    <property type="molecule type" value="Genomic_DNA"/>
</dbReference>
<dbReference type="InterPro" id="IPR018392">
    <property type="entry name" value="LysM"/>
</dbReference>
<dbReference type="Proteomes" id="UP001497516">
    <property type="component" value="Chromosome 1"/>
</dbReference>
<dbReference type="PROSITE" id="PS51782">
    <property type="entry name" value="LYSM"/>
    <property type="match status" value="1"/>
</dbReference>
<dbReference type="Gene3D" id="3.10.350.10">
    <property type="entry name" value="LysM domain"/>
    <property type="match status" value="1"/>
</dbReference>
<dbReference type="AlphaFoldDB" id="A0AAV2CB07"/>
<dbReference type="CDD" id="cd00118">
    <property type="entry name" value="LysM"/>
    <property type="match status" value="1"/>
</dbReference>
<organism evidence="5 6">
    <name type="scientific">Linum trigynum</name>
    <dbReference type="NCBI Taxonomy" id="586398"/>
    <lineage>
        <taxon>Eukaryota</taxon>
        <taxon>Viridiplantae</taxon>
        <taxon>Streptophyta</taxon>
        <taxon>Embryophyta</taxon>
        <taxon>Tracheophyta</taxon>
        <taxon>Spermatophyta</taxon>
        <taxon>Magnoliopsida</taxon>
        <taxon>eudicotyledons</taxon>
        <taxon>Gunneridae</taxon>
        <taxon>Pentapetalae</taxon>
        <taxon>rosids</taxon>
        <taxon>fabids</taxon>
        <taxon>Malpighiales</taxon>
        <taxon>Linaceae</taxon>
        <taxon>Linum</taxon>
    </lineage>
</organism>
<feature type="signal peptide" evidence="3">
    <location>
        <begin position="1"/>
        <end position="28"/>
    </location>
</feature>
<keyword evidence="3" id="KW-0732">Signal</keyword>
<dbReference type="SMART" id="SM00257">
    <property type="entry name" value="LysM"/>
    <property type="match status" value="1"/>
</dbReference>
<keyword evidence="2" id="KW-0843">Virulence</keyword>
<name>A0AAV2CB07_9ROSI</name>
<dbReference type="GO" id="GO:0008061">
    <property type="term" value="F:chitin binding"/>
    <property type="evidence" value="ECO:0007669"/>
    <property type="project" value="UniProtKB-KW"/>
</dbReference>
<evidence type="ECO:0000256" key="2">
    <source>
        <dbReference type="ARBA" id="ARBA00023026"/>
    </source>
</evidence>
<dbReference type="PANTHER" id="PTHR34997">
    <property type="entry name" value="AM15"/>
    <property type="match status" value="1"/>
</dbReference>
<evidence type="ECO:0000259" key="4">
    <source>
        <dbReference type="PROSITE" id="PS51782"/>
    </source>
</evidence>
<dbReference type="Pfam" id="PF01476">
    <property type="entry name" value="LysM"/>
    <property type="match status" value="1"/>
</dbReference>
<proteinExistence type="predicted"/>
<keyword evidence="6" id="KW-1185">Reference proteome</keyword>
<dbReference type="SUPFAM" id="SSF54106">
    <property type="entry name" value="LysM domain"/>
    <property type="match status" value="1"/>
</dbReference>
<keyword evidence="1" id="KW-0147">Chitin-binding</keyword>
<feature type="chain" id="PRO_5043920574" description="LysM domain-containing protein" evidence="3">
    <location>
        <begin position="29"/>
        <end position="91"/>
    </location>
</feature>
<gene>
    <name evidence="5" type="ORF">LTRI10_LOCUS1136</name>
</gene>
<accession>A0AAV2CB07</accession>
<reference evidence="5 6" key="1">
    <citation type="submission" date="2024-04" db="EMBL/GenBank/DDBJ databases">
        <authorList>
            <person name="Fracassetti M."/>
        </authorList>
    </citation>
    <scope>NUCLEOTIDE SEQUENCE [LARGE SCALE GENOMIC DNA]</scope>
</reference>
<evidence type="ECO:0000256" key="1">
    <source>
        <dbReference type="ARBA" id="ARBA00022669"/>
    </source>
</evidence>
<protein>
    <recommendedName>
        <fullName evidence="4">LysM domain-containing protein</fullName>
    </recommendedName>
</protein>
<evidence type="ECO:0000313" key="6">
    <source>
        <dbReference type="Proteomes" id="UP001497516"/>
    </source>
</evidence>
<feature type="domain" description="LysM" evidence="4">
    <location>
        <begin position="42"/>
        <end position="86"/>
    </location>
</feature>